<organism evidence="1 2">
    <name type="scientific">Chryseobacterium arachidis</name>
    <dbReference type="NCBI Taxonomy" id="1416778"/>
    <lineage>
        <taxon>Bacteria</taxon>
        <taxon>Pseudomonadati</taxon>
        <taxon>Bacteroidota</taxon>
        <taxon>Flavobacteriia</taxon>
        <taxon>Flavobacteriales</taxon>
        <taxon>Weeksellaceae</taxon>
        <taxon>Chryseobacterium group</taxon>
        <taxon>Chryseobacterium</taxon>
    </lineage>
</organism>
<accession>A0A1M5HPW7</accession>
<dbReference type="Proteomes" id="UP000184518">
    <property type="component" value="Unassembled WGS sequence"/>
</dbReference>
<sequence length="44" mass="5105">MRNNKKMGLSQFIKDGLLNVLFLGLRAAEDSVEIVNFLWRLLKI</sequence>
<gene>
    <name evidence="1" type="ORF">SAMN05443633_11125</name>
</gene>
<proteinExistence type="predicted"/>
<dbReference type="EMBL" id="FQUT01000011">
    <property type="protein sequence ID" value="SHG17928.1"/>
    <property type="molecule type" value="Genomic_DNA"/>
</dbReference>
<name>A0A1M5HPW7_9FLAO</name>
<keyword evidence="2" id="KW-1185">Reference proteome</keyword>
<evidence type="ECO:0000313" key="2">
    <source>
        <dbReference type="Proteomes" id="UP000184518"/>
    </source>
</evidence>
<protein>
    <submittedName>
        <fullName evidence="1">Uncharacterized protein</fullName>
    </submittedName>
</protein>
<reference evidence="2" key="1">
    <citation type="submission" date="2016-11" db="EMBL/GenBank/DDBJ databases">
        <authorList>
            <person name="Varghese N."/>
            <person name="Submissions S."/>
        </authorList>
    </citation>
    <scope>NUCLEOTIDE SEQUENCE [LARGE SCALE GENOMIC DNA]</scope>
    <source>
        <strain evidence="2">DSM 27619</strain>
    </source>
</reference>
<dbReference type="AlphaFoldDB" id="A0A1M5HPW7"/>
<evidence type="ECO:0000313" key="1">
    <source>
        <dbReference type="EMBL" id="SHG17928.1"/>
    </source>
</evidence>